<gene>
    <name evidence="1" type="ORF">NEZAVI_LOCUS4569</name>
</gene>
<keyword evidence="2" id="KW-1185">Reference proteome</keyword>
<evidence type="ECO:0000313" key="2">
    <source>
        <dbReference type="Proteomes" id="UP001152798"/>
    </source>
</evidence>
<organism evidence="1 2">
    <name type="scientific">Nezara viridula</name>
    <name type="common">Southern green stink bug</name>
    <name type="synonym">Cimex viridulus</name>
    <dbReference type="NCBI Taxonomy" id="85310"/>
    <lineage>
        <taxon>Eukaryota</taxon>
        <taxon>Metazoa</taxon>
        <taxon>Ecdysozoa</taxon>
        <taxon>Arthropoda</taxon>
        <taxon>Hexapoda</taxon>
        <taxon>Insecta</taxon>
        <taxon>Pterygota</taxon>
        <taxon>Neoptera</taxon>
        <taxon>Paraneoptera</taxon>
        <taxon>Hemiptera</taxon>
        <taxon>Heteroptera</taxon>
        <taxon>Panheteroptera</taxon>
        <taxon>Pentatomomorpha</taxon>
        <taxon>Pentatomoidea</taxon>
        <taxon>Pentatomidae</taxon>
        <taxon>Pentatominae</taxon>
        <taxon>Nezara</taxon>
    </lineage>
</organism>
<sequence length="82" mass="9473">MWVLLGLDTQFDVGRSRKTISTVYRDKTENKAVNLKSGSCYWDELLSSATPDLYRNDFCPILVPRRCPTFTSPPWYSSHNLL</sequence>
<protein>
    <submittedName>
        <fullName evidence="1">Uncharacterized protein</fullName>
    </submittedName>
</protein>
<dbReference type="Proteomes" id="UP001152798">
    <property type="component" value="Chromosome 2"/>
</dbReference>
<proteinExistence type="predicted"/>
<evidence type="ECO:0000313" key="1">
    <source>
        <dbReference type="EMBL" id="CAH1394004.1"/>
    </source>
</evidence>
<dbReference type="EMBL" id="OV725078">
    <property type="protein sequence ID" value="CAH1394004.1"/>
    <property type="molecule type" value="Genomic_DNA"/>
</dbReference>
<accession>A0A9P0H019</accession>
<reference evidence="1" key="1">
    <citation type="submission" date="2022-01" db="EMBL/GenBank/DDBJ databases">
        <authorList>
            <person name="King R."/>
        </authorList>
    </citation>
    <scope>NUCLEOTIDE SEQUENCE</scope>
</reference>
<dbReference type="AlphaFoldDB" id="A0A9P0H019"/>
<name>A0A9P0H019_NEZVI</name>